<keyword evidence="2" id="KW-1185">Reference proteome</keyword>
<dbReference type="SUPFAM" id="SSF110849">
    <property type="entry name" value="ParB/Sulfiredoxin"/>
    <property type="match status" value="1"/>
</dbReference>
<reference evidence="2" key="1">
    <citation type="journal article" date="2019" name="Int. J. Syst. Evol. Microbiol.">
        <title>The Global Catalogue of Microorganisms (GCM) 10K type strain sequencing project: providing services to taxonomists for standard genome sequencing and annotation.</title>
        <authorList>
            <consortium name="The Broad Institute Genomics Platform"/>
            <consortium name="The Broad Institute Genome Sequencing Center for Infectious Disease"/>
            <person name="Wu L."/>
            <person name="Ma J."/>
        </authorList>
    </citation>
    <scope>NUCLEOTIDE SEQUENCE [LARGE SCALE GENOMIC DNA]</scope>
    <source>
        <strain evidence="2">KCTC 23723</strain>
    </source>
</reference>
<name>A0ABQ2WKW0_9ALTE</name>
<dbReference type="Gene3D" id="3.90.1530.10">
    <property type="entry name" value="Conserved hypothetical protein from pyrococcus furiosus pfu- 392566-001, ParB domain"/>
    <property type="match status" value="1"/>
</dbReference>
<evidence type="ECO:0008006" key="3">
    <source>
        <dbReference type="Google" id="ProtNLM"/>
    </source>
</evidence>
<comment type="caution">
    <text evidence="1">The sequence shown here is derived from an EMBL/GenBank/DDBJ whole genome shotgun (WGS) entry which is preliminary data.</text>
</comment>
<organism evidence="1 2">
    <name type="scientific">Alishewanella tabrizica</name>
    <dbReference type="NCBI Taxonomy" id="671278"/>
    <lineage>
        <taxon>Bacteria</taxon>
        <taxon>Pseudomonadati</taxon>
        <taxon>Pseudomonadota</taxon>
        <taxon>Gammaproteobacteria</taxon>
        <taxon>Alteromonadales</taxon>
        <taxon>Alteromonadaceae</taxon>
        <taxon>Alishewanella</taxon>
    </lineage>
</organism>
<dbReference type="InterPro" id="IPR014956">
    <property type="entry name" value="ParBc_2"/>
</dbReference>
<evidence type="ECO:0000313" key="2">
    <source>
        <dbReference type="Proteomes" id="UP000634667"/>
    </source>
</evidence>
<dbReference type="InterPro" id="IPR036086">
    <property type="entry name" value="ParB/Sulfiredoxin_sf"/>
</dbReference>
<dbReference type="EMBL" id="BMYR01000006">
    <property type="protein sequence ID" value="GGW61638.1"/>
    <property type="molecule type" value="Genomic_DNA"/>
</dbReference>
<accession>A0ABQ2WKW0</accession>
<proteinExistence type="predicted"/>
<dbReference type="Proteomes" id="UP000634667">
    <property type="component" value="Unassembled WGS sequence"/>
</dbReference>
<dbReference type="Pfam" id="PF08857">
    <property type="entry name" value="ParBc_2"/>
    <property type="match status" value="1"/>
</dbReference>
<gene>
    <name evidence="1" type="ORF">GCM10008111_17280</name>
</gene>
<dbReference type="CDD" id="cd16390">
    <property type="entry name" value="ParB_N_Srx_like"/>
    <property type="match status" value="1"/>
</dbReference>
<protein>
    <recommendedName>
        <fullName evidence="3">Lipoprotein</fullName>
    </recommendedName>
</protein>
<sequence>MGFLSYLLLGLLGCSQPAVWQSGEIIHVPLHTLRPTQPAVAHDQIAANLARYRIDKDALFTELCASAGRGKLRAFSAQSQPKQEHSYQCEHARPQPAYATKINPVVLGPDQQLYLIDGHHTFSTFMDMPEGGSELLVTVRLQQVYHDISLAEFWQHMQANAHTWLFDEQGQAISYQALPTQLGRKHLANDPFRAAMFFLRGGVWQKPKPAIPFVEFYWAQYLKAQPQLAFPGYSDAATYTQWLERLAQHLSALSPDTLIHGQFTAAQLGLIPTQKLSFTAHLLCQPKQDGAVLGRLGLALQEQGMVINCAKALN</sequence>
<evidence type="ECO:0000313" key="1">
    <source>
        <dbReference type="EMBL" id="GGW61638.1"/>
    </source>
</evidence>